<dbReference type="EMBL" id="LBXO01000010">
    <property type="protein sequence ID" value="KKR33359.1"/>
    <property type="molecule type" value="Genomic_DNA"/>
</dbReference>
<evidence type="ECO:0000313" key="3">
    <source>
        <dbReference type="EMBL" id="KKR33359.1"/>
    </source>
</evidence>
<dbReference type="InterPro" id="IPR012676">
    <property type="entry name" value="TGS-like"/>
</dbReference>
<dbReference type="InterPro" id="IPR033655">
    <property type="entry name" value="TGS_RelA/SpoT"/>
</dbReference>
<dbReference type="CDD" id="cd01668">
    <property type="entry name" value="TGS_RSH"/>
    <property type="match status" value="1"/>
</dbReference>
<proteinExistence type="inferred from homology"/>
<dbReference type="InterPro" id="IPR004095">
    <property type="entry name" value="TGS"/>
</dbReference>
<dbReference type="PANTHER" id="PTHR43061:SF1">
    <property type="entry name" value="GTP DIPHOSPHOKINASE RSH1, CHLOROPLASTIC-RELATED"/>
    <property type="match status" value="1"/>
</dbReference>
<dbReference type="SUPFAM" id="SSF81271">
    <property type="entry name" value="TGS-like"/>
    <property type="match status" value="1"/>
</dbReference>
<protein>
    <submittedName>
        <fullName evidence="3">(P)ppGpp synthetase I, SpoT/RelA</fullName>
    </submittedName>
</protein>
<dbReference type="PANTHER" id="PTHR43061">
    <property type="entry name" value="GTP DIPHOSPHOKINASE RSH1, CHLOROPLASTIC-RELATED"/>
    <property type="match status" value="1"/>
</dbReference>
<comment type="similarity">
    <text evidence="1">Belongs to the RelA/SpoT family.</text>
</comment>
<dbReference type="PATRIC" id="fig|1618642.3.peg.304"/>
<dbReference type="PROSITE" id="PS51880">
    <property type="entry name" value="TGS"/>
    <property type="match status" value="1"/>
</dbReference>
<reference evidence="3 4" key="1">
    <citation type="journal article" date="2015" name="Nature">
        <title>rRNA introns, odd ribosomes, and small enigmatic genomes across a large radiation of phyla.</title>
        <authorList>
            <person name="Brown C.T."/>
            <person name="Hug L.A."/>
            <person name="Thomas B.C."/>
            <person name="Sharon I."/>
            <person name="Castelle C.J."/>
            <person name="Singh A."/>
            <person name="Wilkins M.J."/>
            <person name="Williams K.H."/>
            <person name="Banfield J.F."/>
        </authorList>
    </citation>
    <scope>NUCLEOTIDE SEQUENCE [LARGE SCALE GENOMIC DNA]</scope>
</reference>
<evidence type="ECO:0000313" key="4">
    <source>
        <dbReference type="Proteomes" id="UP000034137"/>
    </source>
</evidence>
<gene>
    <name evidence="3" type="ORF">UT64_C0010G0033</name>
</gene>
<dbReference type="FunFam" id="3.10.20.30:FF:000002">
    <property type="entry name" value="GTP pyrophosphokinase (RelA/SpoT)"/>
    <property type="match status" value="1"/>
</dbReference>
<evidence type="ECO:0000259" key="2">
    <source>
        <dbReference type="PROSITE" id="PS51880"/>
    </source>
</evidence>
<accession>A0A0G0PYX8</accession>
<dbReference type="Gene3D" id="3.10.20.30">
    <property type="match status" value="1"/>
</dbReference>
<sequence>MDLHLNLENTQDFIKQAKFEIFRNRIFVFTPKGDVYDLPSGSTTIDFAYAVHTEIGSHCIGSMINDKMAPLDTELKSGDMVEIIIDKNRKGPSRDWLKFAKTSRAKNKIKALSKESRFEQIRRYIPGIKK</sequence>
<evidence type="ECO:0000256" key="1">
    <source>
        <dbReference type="ARBA" id="ARBA00007476"/>
    </source>
</evidence>
<dbReference type="Pfam" id="PF02824">
    <property type="entry name" value="TGS"/>
    <property type="match status" value="1"/>
</dbReference>
<comment type="caution">
    <text evidence="3">The sequence shown here is derived from an EMBL/GenBank/DDBJ whole genome shotgun (WGS) entry which is preliminary data.</text>
</comment>
<feature type="domain" description="TGS" evidence="2">
    <location>
        <begin position="24"/>
        <end position="85"/>
    </location>
</feature>
<dbReference type="AlphaFoldDB" id="A0A0G0PYX8"/>
<dbReference type="InterPro" id="IPR012675">
    <property type="entry name" value="Beta-grasp_dom_sf"/>
</dbReference>
<dbReference type="Proteomes" id="UP000034137">
    <property type="component" value="Unassembled WGS sequence"/>
</dbReference>
<name>A0A0G0PYX8_9BACT</name>
<organism evidence="3 4">
    <name type="scientific">Candidatus Falkowbacteria bacterium GW2011_GWF2_39_8</name>
    <dbReference type="NCBI Taxonomy" id="1618642"/>
    <lineage>
        <taxon>Bacteria</taxon>
        <taxon>Candidatus Falkowiibacteriota</taxon>
    </lineage>
</organism>